<dbReference type="RefSeq" id="WP_209403050.1">
    <property type="nucleotide sequence ID" value="NZ_JAGIYQ010000002.1"/>
</dbReference>
<dbReference type="SUPFAM" id="SSF53335">
    <property type="entry name" value="S-adenosyl-L-methionine-dependent methyltransferases"/>
    <property type="match status" value="1"/>
</dbReference>
<sequence>MKDILREKIKESALEAIPFDEYMSLCLYHKEKGYYSRMKEKIGRKGDFYTSSTVSHIFSEVIASFFCHLVKNKIVEPIFFEFGSGNGRFAYGLLNYCQNKEPFVYRSMKYIAIEGSAYHRTLIQKNTEDFTCVEIVSSINSVQSPLNGLIFSNELFDAMPVKVVEFQINNWYEVIIGLNEENELCEKLLLLEDEECIQFLRNHQFTGSEGLRVEIPIKMNEFHHQLIDKCGNSIIVSIDYGNTREEWDEMHRFKGSLRGFYEHQLIENVLQYPGEMDLTTHIHWDELKKVCESNNGDNLYFGSQREFLISLGIFDWLVPHASTNPFSQEYKQNRAVQTFVMPGGMSDSFQVLIQSIGLAEDKISLIKAVF</sequence>
<dbReference type="InterPro" id="IPR038375">
    <property type="entry name" value="NDUFAF7_sf"/>
</dbReference>
<comment type="caution">
    <text evidence="3">The sequence shown here is derived from an EMBL/GenBank/DDBJ whole genome shotgun (WGS) entry which is preliminary data.</text>
</comment>
<dbReference type="AlphaFoldDB" id="A0A940NMX9"/>
<keyword evidence="4" id="KW-1185">Reference proteome</keyword>
<dbReference type="Proteomes" id="UP000682134">
    <property type="component" value="Unassembled WGS sequence"/>
</dbReference>
<evidence type="ECO:0000256" key="1">
    <source>
        <dbReference type="ARBA" id="ARBA00022603"/>
    </source>
</evidence>
<evidence type="ECO:0000313" key="4">
    <source>
        <dbReference type="Proteomes" id="UP000682134"/>
    </source>
</evidence>
<keyword evidence="2 3" id="KW-0808">Transferase</keyword>
<dbReference type="EMBL" id="JAGIYQ010000002">
    <property type="protein sequence ID" value="MBP0724500.1"/>
    <property type="molecule type" value="Genomic_DNA"/>
</dbReference>
<gene>
    <name evidence="3" type="ORF">J5Y03_04765</name>
</gene>
<reference evidence="3" key="1">
    <citation type="submission" date="2021-04" db="EMBL/GenBank/DDBJ databases">
        <title>Genome seq and assembly of Bacillus sp.</title>
        <authorList>
            <person name="Chhetri G."/>
        </authorList>
    </citation>
    <scope>NUCLEOTIDE SEQUENCE</scope>
    <source>
        <strain evidence="3">RG28</strain>
    </source>
</reference>
<dbReference type="GO" id="GO:0032259">
    <property type="term" value="P:methylation"/>
    <property type="evidence" value="ECO:0007669"/>
    <property type="project" value="UniProtKB-KW"/>
</dbReference>
<dbReference type="InterPro" id="IPR029063">
    <property type="entry name" value="SAM-dependent_MTases_sf"/>
</dbReference>
<protein>
    <submittedName>
        <fullName evidence="3">SAM-dependent methyltransferase</fullName>
        <ecNumber evidence="3">2.1.1.-</ecNumber>
    </submittedName>
</protein>
<dbReference type="EC" id="2.1.1.-" evidence="3"/>
<dbReference type="InterPro" id="IPR003788">
    <property type="entry name" value="NDUFAF7"/>
</dbReference>
<dbReference type="PANTHER" id="PTHR12049">
    <property type="entry name" value="PROTEIN ARGININE METHYLTRANSFERASE NDUFAF7, MITOCHONDRIAL"/>
    <property type="match status" value="1"/>
</dbReference>
<keyword evidence="1 3" id="KW-0489">Methyltransferase</keyword>
<evidence type="ECO:0000313" key="3">
    <source>
        <dbReference type="EMBL" id="MBP0724500.1"/>
    </source>
</evidence>
<evidence type="ECO:0000256" key="2">
    <source>
        <dbReference type="ARBA" id="ARBA00022679"/>
    </source>
</evidence>
<dbReference type="Gene3D" id="3.40.50.12710">
    <property type="match status" value="1"/>
</dbReference>
<dbReference type="PANTHER" id="PTHR12049:SF7">
    <property type="entry name" value="PROTEIN ARGININE METHYLTRANSFERASE NDUFAF7, MITOCHONDRIAL"/>
    <property type="match status" value="1"/>
</dbReference>
<name>A0A940NMX9_9BACI</name>
<proteinExistence type="predicted"/>
<dbReference type="GO" id="GO:0035243">
    <property type="term" value="F:protein-arginine omega-N symmetric methyltransferase activity"/>
    <property type="evidence" value="ECO:0007669"/>
    <property type="project" value="TreeGrafter"/>
</dbReference>
<organism evidence="3 4">
    <name type="scientific">Gottfriedia endophytica</name>
    <dbReference type="NCBI Taxonomy" id="2820819"/>
    <lineage>
        <taxon>Bacteria</taxon>
        <taxon>Bacillati</taxon>
        <taxon>Bacillota</taxon>
        <taxon>Bacilli</taxon>
        <taxon>Bacillales</taxon>
        <taxon>Bacillaceae</taxon>
        <taxon>Gottfriedia</taxon>
    </lineage>
</organism>
<accession>A0A940NMX9</accession>
<dbReference type="Pfam" id="PF02636">
    <property type="entry name" value="Methyltransf_28"/>
    <property type="match status" value="1"/>
</dbReference>